<name>A0A9C7GBV3_9BACI</name>
<proteinExistence type="predicted"/>
<accession>A0A9C7GBV3</accession>
<protein>
    <submittedName>
        <fullName evidence="1">Uncharacterized protein</fullName>
    </submittedName>
</protein>
<comment type="caution">
    <text evidence="1">The sequence shown here is derived from an EMBL/GenBank/DDBJ whole genome shotgun (WGS) entry which is preliminary data.</text>
</comment>
<gene>
    <name evidence="1" type="ORF">NEOCIP111885_03205</name>
</gene>
<sequence length="494" mass="59252">MNARWQGFGERMKRLNPIWNLASGMQLAGLKDYAQMLALSVLLEVFYREIENNPDRKKQDLFGIVKSCANTLKIEDETEQSEELIQRFVDGLLWSGQAELHQPFSAKWFDEKDQEMKDHRFRYLVEDRETSQWEKGGKTVYRCSDEAKELIFMSREILQELEITIDQLYIEHLVKNGHFQQALSGLDDLMARVKRMIARELEYRESMKRNPKIIFQQEHELRSGREQEVKQQFQEEKTRFQQMRMLLQRISTSNQHYEISEKLDQTRRIHDQFAGHVIENMRLEIELRYEFPNLFWRQQQISFQKSYFQDWLLTNGVPEPDDMAILLEPLFSAQPHFIYPLDWSWMEQDTEVLKNEISDKLVEEKEEIVYQKREVNWEKIVRLWEPLFVELTEKGECQLVKLRDIPNVLQEKWLEQKEAIDLWLLFHSESITLSSIDVDKEVSDERLQLIHHLVRKQTRFMKLEGKTITSFIDAEQSMIHWKGVSISPFVLRLT</sequence>
<evidence type="ECO:0000313" key="2">
    <source>
        <dbReference type="Proteomes" id="UP000789845"/>
    </source>
</evidence>
<keyword evidence="2" id="KW-1185">Reference proteome</keyword>
<dbReference type="RefSeq" id="WP_230497694.1">
    <property type="nucleotide sequence ID" value="NZ_CAKJTG010000019.1"/>
</dbReference>
<dbReference type="AlphaFoldDB" id="A0A9C7GBV3"/>
<organism evidence="1 2">
    <name type="scientific">Pseudoneobacillus rhizosphaerae</name>
    <dbReference type="NCBI Taxonomy" id="2880968"/>
    <lineage>
        <taxon>Bacteria</taxon>
        <taxon>Bacillati</taxon>
        <taxon>Bacillota</taxon>
        <taxon>Bacilli</taxon>
        <taxon>Bacillales</taxon>
        <taxon>Bacillaceae</taxon>
        <taxon>Pseudoneobacillus</taxon>
    </lineage>
</organism>
<evidence type="ECO:0000313" key="1">
    <source>
        <dbReference type="EMBL" id="CAG9609463.1"/>
    </source>
</evidence>
<reference evidence="1" key="1">
    <citation type="submission" date="2021-10" db="EMBL/GenBank/DDBJ databases">
        <authorList>
            <person name="Criscuolo A."/>
        </authorList>
    </citation>
    <scope>NUCLEOTIDE SEQUENCE</scope>
    <source>
        <strain evidence="1">CIP111885</strain>
    </source>
</reference>
<dbReference type="Proteomes" id="UP000789845">
    <property type="component" value="Unassembled WGS sequence"/>
</dbReference>
<dbReference type="EMBL" id="CAKJTG010000019">
    <property type="protein sequence ID" value="CAG9609463.1"/>
    <property type="molecule type" value="Genomic_DNA"/>
</dbReference>